<dbReference type="Proteomes" id="UP000275356">
    <property type="component" value="Unassembled WGS sequence"/>
</dbReference>
<accession>A0A3N2D7S2</accession>
<protein>
    <submittedName>
        <fullName evidence="2">Uncharacterized protein</fullName>
    </submittedName>
</protein>
<organism evidence="2 3">
    <name type="scientific">Salana multivorans</name>
    <dbReference type="NCBI Taxonomy" id="120377"/>
    <lineage>
        <taxon>Bacteria</taxon>
        <taxon>Bacillati</taxon>
        <taxon>Actinomycetota</taxon>
        <taxon>Actinomycetes</taxon>
        <taxon>Micrococcales</taxon>
        <taxon>Beutenbergiaceae</taxon>
        <taxon>Salana</taxon>
    </lineage>
</organism>
<gene>
    <name evidence="2" type="ORF">EDD28_0047</name>
</gene>
<dbReference type="AlphaFoldDB" id="A0A3N2D7S2"/>
<proteinExistence type="predicted"/>
<comment type="caution">
    <text evidence="2">The sequence shown here is derived from an EMBL/GenBank/DDBJ whole genome shotgun (WGS) entry which is preliminary data.</text>
</comment>
<evidence type="ECO:0000313" key="3">
    <source>
        <dbReference type="Proteomes" id="UP000275356"/>
    </source>
</evidence>
<dbReference type="EMBL" id="RKHQ01000001">
    <property type="protein sequence ID" value="ROR95494.1"/>
    <property type="molecule type" value="Genomic_DNA"/>
</dbReference>
<feature type="compositionally biased region" description="Basic and acidic residues" evidence="1">
    <location>
        <begin position="71"/>
        <end position="85"/>
    </location>
</feature>
<evidence type="ECO:0000313" key="2">
    <source>
        <dbReference type="EMBL" id="ROR95494.1"/>
    </source>
</evidence>
<evidence type="ECO:0000256" key="1">
    <source>
        <dbReference type="SAM" id="MobiDB-lite"/>
    </source>
</evidence>
<feature type="region of interest" description="Disordered" evidence="1">
    <location>
        <begin position="71"/>
        <end position="92"/>
    </location>
</feature>
<sequence length="92" mass="10117">MSEATASALLGARPVRFVPFASMTRAEMVEHLTAVHLLEGDLFLGTPTGGLIREHALDHHEWDGTPEQVYEHRHDKAARPGREVRPGVGRGL</sequence>
<name>A0A3N2D7S2_9MICO</name>
<keyword evidence="3" id="KW-1185">Reference proteome</keyword>
<reference evidence="2 3" key="1">
    <citation type="submission" date="2018-11" db="EMBL/GenBank/DDBJ databases">
        <title>Sequencing the genomes of 1000 actinobacteria strains.</title>
        <authorList>
            <person name="Klenk H.-P."/>
        </authorList>
    </citation>
    <scope>NUCLEOTIDE SEQUENCE [LARGE SCALE GENOMIC DNA]</scope>
    <source>
        <strain evidence="2 3">DSM 13521</strain>
    </source>
</reference>